<reference evidence="2" key="2">
    <citation type="journal article" date="2017" name="Nat. Plants">
        <title>The Aegilops tauschii genome reveals multiple impacts of transposons.</title>
        <authorList>
            <person name="Zhao G."/>
            <person name="Zou C."/>
            <person name="Li K."/>
            <person name="Wang K."/>
            <person name="Li T."/>
            <person name="Gao L."/>
            <person name="Zhang X."/>
            <person name="Wang H."/>
            <person name="Yang Z."/>
            <person name="Liu X."/>
            <person name="Jiang W."/>
            <person name="Mao L."/>
            <person name="Kong X."/>
            <person name="Jiao Y."/>
            <person name="Jia J."/>
        </authorList>
    </citation>
    <scope>NUCLEOTIDE SEQUENCE [LARGE SCALE GENOMIC DNA]</scope>
    <source>
        <strain evidence="2">cv. AL8/78</strain>
    </source>
</reference>
<organism evidence="1 2">
    <name type="scientific">Aegilops tauschii subsp. strangulata</name>
    <name type="common">Goatgrass</name>
    <dbReference type="NCBI Taxonomy" id="200361"/>
    <lineage>
        <taxon>Eukaryota</taxon>
        <taxon>Viridiplantae</taxon>
        <taxon>Streptophyta</taxon>
        <taxon>Embryophyta</taxon>
        <taxon>Tracheophyta</taxon>
        <taxon>Spermatophyta</taxon>
        <taxon>Magnoliopsida</taxon>
        <taxon>Liliopsida</taxon>
        <taxon>Poales</taxon>
        <taxon>Poaceae</taxon>
        <taxon>BOP clade</taxon>
        <taxon>Pooideae</taxon>
        <taxon>Triticodae</taxon>
        <taxon>Triticeae</taxon>
        <taxon>Triticinae</taxon>
        <taxon>Aegilops</taxon>
    </lineage>
</organism>
<dbReference type="Proteomes" id="UP000015105">
    <property type="component" value="Chromosome 1D"/>
</dbReference>
<evidence type="ECO:0000313" key="2">
    <source>
        <dbReference type="Proteomes" id="UP000015105"/>
    </source>
</evidence>
<reference evidence="1" key="3">
    <citation type="journal article" date="2017" name="Nature">
        <title>Genome sequence of the progenitor of the wheat D genome Aegilops tauschii.</title>
        <authorList>
            <person name="Luo M.C."/>
            <person name="Gu Y.Q."/>
            <person name="Puiu D."/>
            <person name="Wang H."/>
            <person name="Twardziok S.O."/>
            <person name="Deal K.R."/>
            <person name="Huo N."/>
            <person name="Zhu T."/>
            <person name="Wang L."/>
            <person name="Wang Y."/>
            <person name="McGuire P.E."/>
            <person name="Liu S."/>
            <person name="Long H."/>
            <person name="Ramasamy R.K."/>
            <person name="Rodriguez J.C."/>
            <person name="Van S.L."/>
            <person name="Yuan L."/>
            <person name="Wang Z."/>
            <person name="Xia Z."/>
            <person name="Xiao L."/>
            <person name="Anderson O.D."/>
            <person name="Ouyang S."/>
            <person name="Liang Y."/>
            <person name="Zimin A.V."/>
            <person name="Pertea G."/>
            <person name="Qi P."/>
            <person name="Bennetzen J.L."/>
            <person name="Dai X."/>
            <person name="Dawson M.W."/>
            <person name="Muller H.G."/>
            <person name="Kugler K."/>
            <person name="Rivarola-Duarte L."/>
            <person name="Spannagl M."/>
            <person name="Mayer K.F.X."/>
            <person name="Lu F.H."/>
            <person name="Bevan M.W."/>
            <person name="Leroy P."/>
            <person name="Li P."/>
            <person name="You F.M."/>
            <person name="Sun Q."/>
            <person name="Liu Z."/>
            <person name="Lyons E."/>
            <person name="Wicker T."/>
            <person name="Salzberg S.L."/>
            <person name="Devos K.M."/>
            <person name="Dvorak J."/>
        </authorList>
    </citation>
    <scope>NUCLEOTIDE SEQUENCE [LARGE SCALE GENOMIC DNA]</scope>
    <source>
        <strain evidence="1">cv. AL8/78</strain>
    </source>
</reference>
<reference evidence="1" key="4">
    <citation type="submission" date="2019-03" db="UniProtKB">
        <authorList>
            <consortium name="EnsemblPlants"/>
        </authorList>
    </citation>
    <scope>IDENTIFICATION</scope>
</reference>
<dbReference type="Gramene" id="AET1Gv20589300.2">
    <property type="protein sequence ID" value="AET1Gv20589300.2"/>
    <property type="gene ID" value="AET1Gv20589300"/>
</dbReference>
<accession>A0A452Z0F4</accession>
<keyword evidence="2" id="KW-1185">Reference proteome</keyword>
<reference evidence="1" key="5">
    <citation type="journal article" date="2021" name="G3 (Bethesda)">
        <title>Aegilops tauschii genome assembly Aet v5.0 features greater sequence contiguity and improved annotation.</title>
        <authorList>
            <person name="Wang L."/>
            <person name="Zhu T."/>
            <person name="Rodriguez J.C."/>
            <person name="Deal K.R."/>
            <person name="Dubcovsky J."/>
            <person name="McGuire P.E."/>
            <person name="Lux T."/>
            <person name="Spannagl M."/>
            <person name="Mayer K.F.X."/>
            <person name="Baldrich P."/>
            <person name="Meyers B.C."/>
            <person name="Huo N."/>
            <person name="Gu Y.Q."/>
            <person name="Zhou H."/>
            <person name="Devos K.M."/>
            <person name="Bennetzen J.L."/>
            <person name="Unver T."/>
            <person name="Budak H."/>
            <person name="Gulick P.J."/>
            <person name="Galiba G."/>
            <person name="Kalapos B."/>
            <person name="Nelson D.R."/>
            <person name="Li P."/>
            <person name="You F.M."/>
            <person name="Luo M.C."/>
            <person name="Dvorak J."/>
        </authorList>
    </citation>
    <scope>NUCLEOTIDE SEQUENCE [LARGE SCALE GENOMIC DNA]</scope>
    <source>
        <strain evidence="1">cv. AL8/78</strain>
    </source>
</reference>
<evidence type="ECO:0000313" key="1">
    <source>
        <dbReference type="EnsemblPlants" id="AET1Gv20589300.2"/>
    </source>
</evidence>
<protein>
    <submittedName>
        <fullName evidence="1">Uncharacterized protein</fullName>
    </submittedName>
</protein>
<sequence>MIQSVDVHLSCYASQVAEIKVLLNGERWMLALGKFLETKTWVIATVRRSTGSYCLLARQLPAGAN</sequence>
<name>A0A452Z0F4_AEGTS</name>
<dbReference type="EnsemblPlants" id="AET1Gv20589300.2">
    <property type="protein sequence ID" value="AET1Gv20589300.2"/>
    <property type="gene ID" value="AET1Gv20589300"/>
</dbReference>
<dbReference type="AlphaFoldDB" id="A0A452Z0F4"/>
<proteinExistence type="predicted"/>
<reference evidence="2" key="1">
    <citation type="journal article" date="2014" name="Science">
        <title>Ancient hybridizations among the ancestral genomes of bread wheat.</title>
        <authorList>
            <consortium name="International Wheat Genome Sequencing Consortium,"/>
            <person name="Marcussen T."/>
            <person name="Sandve S.R."/>
            <person name="Heier L."/>
            <person name="Spannagl M."/>
            <person name="Pfeifer M."/>
            <person name="Jakobsen K.S."/>
            <person name="Wulff B.B."/>
            <person name="Steuernagel B."/>
            <person name="Mayer K.F."/>
            <person name="Olsen O.A."/>
        </authorList>
    </citation>
    <scope>NUCLEOTIDE SEQUENCE [LARGE SCALE GENOMIC DNA]</scope>
    <source>
        <strain evidence="2">cv. AL8/78</strain>
    </source>
</reference>